<dbReference type="PROSITE" id="PS51257">
    <property type="entry name" value="PROKAR_LIPOPROTEIN"/>
    <property type="match status" value="1"/>
</dbReference>
<dbReference type="PANTHER" id="PTHR42812">
    <property type="entry name" value="BETA-XYLOSIDASE"/>
    <property type="match status" value="1"/>
</dbReference>
<evidence type="ECO:0000256" key="1">
    <source>
        <dbReference type="ARBA" id="ARBA00009865"/>
    </source>
</evidence>
<dbReference type="RefSeq" id="WP_200349196.1">
    <property type="nucleotide sequence ID" value="NZ_BAABHZ010000005.1"/>
</dbReference>
<comment type="caution">
    <text evidence="8">The sequence shown here is derived from an EMBL/GenBank/DDBJ whole genome shotgun (WGS) entry which is preliminary data.</text>
</comment>
<evidence type="ECO:0000256" key="6">
    <source>
        <dbReference type="RuleBase" id="RU361187"/>
    </source>
</evidence>
<dbReference type="GO" id="GO:0004553">
    <property type="term" value="F:hydrolase activity, hydrolyzing O-glycosyl compounds"/>
    <property type="evidence" value="ECO:0007669"/>
    <property type="project" value="InterPro"/>
</dbReference>
<dbReference type="InterPro" id="IPR051795">
    <property type="entry name" value="Glycosyl_Hydrlase_43"/>
</dbReference>
<comment type="similarity">
    <text evidence="1 6">Belongs to the glycosyl hydrolase 43 family.</text>
</comment>
<evidence type="ECO:0000313" key="8">
    <source>
        <dbReference type="EMBL" id="MBK1814230.1"/>
    </source>
</evidence>
<accession>A0A934R2B8</accession>
<dbReference type="InterPro" id="IPR023296">
    <property type="entry name" value="Glyco_hydro_beta-prop_sf"/>
</dbReference>
<organism evidence="8 9">
    <name type="scientific">Luteolibacter yonseiensis</name>
    <dbReference type="NCBI Taxonomy" id="1144680"/>
    <lineage>
        <taxon>Bacteria</taxon>
        <taxon>Pseudomonadati</taxon>
        <taxon>Verrucomicrobiota</taxon>
        <taxon>Verrucomicrobiia</taxon>
        <taxon>Verrucomicrobiales</taxon>
        <taxon>Verrucomicrobiaceae</taxon>
        <taxon>Luteolibacter</taxon>
    </lineage>
</organism>
<keyword evidence="2 6" id="KW-0378">Hydrolase</keyword>
<dbReference type="GO" id="GO:0005975">
    <property type="term" value="P:carbohydrate metabolic process"/>
    <property type="evidence" value="ECO:0007669"/>
    <property type="project" value="InterPro"/>
</dbReference>
<feature type="signal peptide" evidence="7">
    <location>
        <begin position="1"/>
        <end position="20"/>
    </location>
</feature>
<dbReference type="Gene3D" id="2.115.10.20">
    <property type="entry name" value="Glycosyl hydrolase domain, family 43"/>
    <property type="match status" value="1"/>
</dbReference>
<dbReference type="EMBL" id="JAENIK010000002">
    <property type="protein sequence ID" value="MBK1814230.1"/>
    <property type="molecule type" value="Genomic_DNA"/>
</dbReference>
<feature type="site" description="Important for catalytic activity, responsible for pKa modulation of the active site Glu and correct orientation of both the proton donor and substrate" evidence="5">
    <location>
        <position position="137"/>
    </location>
</feature>
<dbReference type="PANTHER" id="PTHR42812:SF5">
    <property type="entry name" value="ENDO-ARABINASE"/>
    <property type="match status" value="1"/>
</dbReference>
<dbReference type="InterPro" id="IPR006710">
    <property type="entry name" value="Glyco_hydro_43"/>
</dbReference>
<protein>
    <submittedName>
        <fullName evidence="8">Glycoside hydrolase family 43 protein</fullName>
    </submittedName>
</protein>
<evidence type="ECO:0000256" key="7">
    <source>
        <dbReference type="SAM" id="SignalP"/>
    </source>
</evidence>
<dbReference type="Pfam" id="PF04616">
    <property type="entry name" value="Glyco_hydro_43"/>
    <property type="match status" value="1"/>
</dbReference>
<reference evidence="8" key="1">
    <citation type="submission" date="2021-01" db="EMBL/GenBank/DDBJ databases">
        <title>Modified the classification status of verrucomicrobia.</title>
        <authorList>
            <person name="Feng X."/>
        </authorList>
    </citation>
    <scope>NUCLEOTIDE SEQUENCE</scope>
    <source>
        <strain evidence="8">JCM 18052</strain>
    </source>
</reference>
<evidence type="ECO:0000313" key="9">
    <source>
        <dbReference type="Proteomes" id="UP000600139"/>
    </source>
</evidence>
<feature type="active site" description="Proton acceptor" evidence="4">
    <location>
        <position position="36"/>
    </location>
</feature>
<feature type="active site" description="Proton donor" evidence="4">
    <location>
        <position position="213"/>
    </location>
</feature>
<dbReference type="AlphaFoldDB" id="A0A934R2B8"/>
<dbReference type="CDD" id="cd08991">
    <property type="entry name" value="GH43_HoAraf43-like"/>
    <property type="match status" value="1"/>
</dbReference>
<dbReference type="SUPFAM" id="SSF75005">
    <property type="entry name" value="Arabinanase/levansucrase/invertase"/>
    <property type="match status" value="1"/>
</dbReference>
<keyword evidence="9" id="KW-1185">Reference proteome</keyword>
<evidence type="ECO:0000256" key="5">
    <source>
        <dbReference type="PIRSR" id="PIRSR606710-2"/>
    </source>
</evidence>
<keyword evidence="3 6" id="KW-0326">Glycosidase</keyword>
<dbReference type="Proteomes" id="UP000600139">
    <property type="component" value="Unassembled WGS sequence"/>
</dbReference>
<keyword evidence="7" id="KW-0732">Signal</keyword>
<gene>
    <name evidence="8" type="ORF">JIN84_01230</name>
</gene>
<proteinExistence type="inferred from homology"/>
<feature type="chain" id="PRO_5037296836" evidence="7">
    <location>
        <begin position="21"/>
        <end position="335"/>
    </location>
</feature>
<sequence>MKIKPVAAAISLILTLACSAGEITYTNPLWEGYLADPHVFKVGETYYAVGTGKASDGKQFPILRSRNFTDWEEVGGAMNAIEGMKEYWAPEIVERDGKFYLHYAGDRKMRVAVSDSPTGPFKDTGKLMFPDLEFSIDGHAFKDPGSGKWYFFFAKDFFDQRPGTALAAVQLADDMITPVGEQKTVMRAFADWQIYERDRDLYDRKWDAWHTVEGPAVIFHDGKYRMFYSGGNWQTPGYGVGCAVSDTITGTYLDSQSKEKASVIHTIPGELIGPGHNSVILGPDGKTWFNVYHSWNDDRTRRQMCMDPIVWKDGAPVTLNPGRGKKTVVLPAVAE</sequence>
<evidence type="ECO:0000256" key="4">
    <source>
        <dbReference type="PIRSR" id="PIRSR606710-1"/>
    </source>
</evidence>
<evidence type="ECO:0000256" key="2">
    <source>
        <dbReference type="ARBA" id="ARBA00022801"/>
    </source>
</evidence>
<name>A0A934R2B8_9BACT</name>
<evidence type="ECO:0000256" key="3">
    <source>
        <dbReference type="ARBA" id="ARBA00023295"/>
    </source>
</evidence>